<accession>A0AAV7MMB0</accession>
<protein>
    <submittedName>
        <fullName evidence="2">Uncharacterized protein</fullName>
    </submittedName>
</protein>
<name>A0AAV7MMB0_PLEWA</name>
<sequence length="90" mass="10247">MAGPDGLPQPWHRQDMEKRPPRVPGGEIQLHRREKYPLQDRWEACSSCERGLAEPAAEALESCDWSPSQHLGREVDCTSDKPHRIDAYLA</sequence>
<comment type="caution">
    <text evidence="2">The sequence shown here is derived from an EMBL/GenBank/DDBJ whole genome shotgun (WGS) entry which is preliminary data.</text>
</comment>
<dbReference type="EMBL" id="JANPWB010000013">
    <property type="protein sequence ID" value="KAJ1104516.1"/>
    <property type="molecule type" value="Genomic_DNA"/>
</dbReference>
<gene>
    <name evidence="2" type="ORF">NDU88_001927</name>
</gene>
<reference evidence="2" key="1">
    <citation type="journal article" date="2022" name="bioRxiv">
        <title>Sequencing and chromosome-scale assembly of the giantPleurodeles waltlgenome.</title>
        <authorList>
            <person name="Brown T."/>
            <person name="Elewa A."/>
            <person name="Iarovenko S."/>
            <person name="Subramanian E."/>
            <person name="Araus A.J."/>
            <person name="Petzold A."/>
            <person name="Susuki M."/>
            <person name="Suzuki K.-i.T."/>
            <person name="Hayashi T."/>
            <person name="Toyoda A."/>
            <person name="Oliveira C."/>
            <person name="Osipova E."/>
            <person name="Leigh N.D."/>
            <person name="Simon A."/>
            <person name="Yun M.H."/>
        </authorList>
    </citation>
    <scope>NUCLEOTIDE SEQUENCE</scope>
    <source>
        <strain evidence="2">20211129_DDA</strain>
        <tissue evidence="2">Liver</tissue>
    </source>
</reference>
<dbReference type="AlphaFoldDB" id="A0AAV7MMB0"/>
<keyword evidence="3" id="KW-1185">Reference proteome</keyword>
<organism evidence="2 3">
    <name type="scientific">Pleurodeles waltl</name>
    <name type="common">Iberian ribbed newt</name>
    <dbReference type="NCBI Taxonomy" id="8319"/>
    <lineage>
        <taxon>Eukaryota</taxon>
        <taxon>Metazoa</taxon>
        <taxon>Chordata</taxon>
        <taxon>Craniata</taxon>
        <taxon>Vertebrata</taxon>
        <taxon>Euteleostomi</taxon>
        <taxon>Amphibia</taxon>
        <taxon>Batrachia</taxon>
        <taxon>Caudata</taxon>
        <taxon>Salamandroidea</taxon>
        <taxon>Salamandridae</taxon>
        <taxon>Pleurodelinae</taxon>
        <taxon>Pleurodeles</taxon>
    </lineage>
</organism>
<proteinExistence type="predicted"/>
<evidence type="ECO:0000313" key="2">
    <source>
        <dbReference type="EMBL" id="KAJ1104516.1"/>
    </source>
</evidence>
<evidence type="ECO:0000313" key="3">
    <source>
        <dbReference type="Proteomes" id="UP001066276"/>
    </source>
</evidence>
<evidence type="ECO:0000256" key="1">
    <source>
        <dbReference type="SAM" id="MobiDB-lite"/>
    </source>
</evidence>
<feature type="region of interest" description="Disordered" evidence="1">
    <location>
        <begin position="1"/>
        <end position="32"/>
    </location>
</feature>
<dbReference type="Proteomes" id="UP001066276">
    <property type="component" value="Chromosome 9"/>
</dbReference>